<protein>
    <submittedName>
        <fullName evidence="6">Type VI secretion protein</fullName>
    </submittedName>
</protein>
<dbReference type="NCBIfam" id="TIGR03348">
    <property type="entry name" value="VI_IcmF"/>
    <property type="match status" value="1"/>
</dbReference>
<dbReference type="InterPro" id="IPR053156">
    <property type="entry name" value="T6SS_TssM-like"/>
</dbReference>
<dbReference type="PANTHER" id="PTHR36153:SF1">
    <property type="entry name" value="TYPE VI SECRETION SYSTEM COMPONENT TSSM1"/>
    <property type="match status" value="1"/>
</dbReference>
<feature type="domain" description="IcmF-related" evidence="4">
    <location>
        <begin position="496"/>
        <end position="805"/>
    </location>
</feature>
<dbReference type="Pfam" id="PF06761">
    <property type="entry name" value="IcmF-related"/>
    <property type="match status" value="1"/>
</dbReference>
<dbReference type="KEGG" id="bvv:BHK69_16180"/>
<evidence type="ECO:0000259" key="4">
    <source>
        <dbReference type="Pfam" id="PF06761"/>
    </source>
</evidence>
<gene>
    <name evidence="6" type="ORF">BHK69_16180</name>
</gene>
<dbReference type="InterPro" id="IPR027417">
    <property type="entry name" value="P-loop_NTPase"/>
</dbReference>
<feature type="transmembrane region" description="Helical" evidence="2">
    <location>
        <begin position="7"/>
        <end position="36"/>
    </location>
</feature>
<dbReference type="RefSeq" id="WP_069690992.1">
    <property type="nucleotide sequence ID" value="NZ_CP017147.1"/>
</dbReference>
<evidence type="ECO:0000259" key="3">
    <source>
        <dbReference type="Pfam" id="PF06744"/>
    </source>
</evidence>
<keyword evidence="2" id="KW-1133">Transmembrane helix</keyword>
<feature type="region of interest" description="Disordered" evidence="1">
    <location>
        <begin position="805"/>
        <end position="830"/>
    </location>
</feature>
<feature type="domain" description="Type VI secretion system component TssM1 N-terminal" evidence="5">
    <location>
        <begin position="184"/>
        <end position="439"/>
    </location>
</feature>
<dbReference type="InterPro" id="IPR010623">
    <property type="entry name" value="IcmF_C"/>
</dbReference>
<evidence type="ECO:0000256" key="1">
    <source>
        <dbReference type="SAM" id="MobiDB-lite"/>
    </source>
</evidence>
<proteinExistence type="predicted"/>
<feature type="domain" description="Type VI secretion system IcmF C-terminal" evidence="3">
    <location>
        <begin position="1084"/>
        <end position="1188"/>
    </location>
</feature>
<dbReference type="AlphaFoldDB" id="A0A1D7U361"/>
<evidence type="ECO:0000259" key="5">
    <source>
        <dbReference type="Pfam" id="PF14331"/>
    </source>
</evidence>
<dbReference type="CDD" id="cd00882">
    <property type="entry name" value="Ras_like_GTPase"/>
    <property type="match status" value="1"/>
</dbReference>
<dbReference type="SUPFAM" id="SSF52540">
    <property type="entry name" value="P-loop containing nucleoside triphosphate hydrolases"/>
    <property type="match status" value="1"/>
</dbReference>
<evidence type="ECO:0000256" key="2">
    <source>
        <dbReference type="SAM" id="Phobius"/>
    </source>
</evidence>
<keyword evidence="2" id="KW-0812">Transmembrane</keyword>
<dbReference type="STRING" id="1526658.BHK69_16180"/>
<accession>A0A1D7U361</accession>
<name>A0A1D7U361_9HYPH</name>
<feature type="transmembrane region" description="Helical" evidence="2">
    <location>
        <begin position="431"/>
        <end position="453"/>
    </location>
</feature>
<dbReference type="PANTHER" id="PTHR36153">
    <property type="entry name" value="INNER MEMBRANE PROTEIN-RELATED"/>
    <property type="match status" value="1"/>
</dbReference>
<reference evidence="6 7" key="1">
    <citation type="journal article" date="2015" name="Antonie Van Leeuwenhoek">
        <title>Bosea vaviloviae sp. nov., a new species of slow-growing rhizobia isolated from nodules of the relict species Vavilovia formosa (Stev.) Fed.</title>
        <authorList>
            <person name="Safronova V.I."/>
            <person name="Kuznetsova I.G."/>
            <person name="Sazanova A.L."/>
            <person name="Kimeklis A.K."/>
            <person name="Belimov A.A."/>
            <person name="Andronov E.E."/>
            <person name="Pinaev A.G."/>
            <person name="Chizhevskaya E.P."/>
            <person name="Pukhaev A.R."/>
            <person name="Popov K.P."/>
            <person name="Willems A."/>
            <person name="Tikhonovich I.A."/>
        </authorList>
    </citation>
    <scope>NUCLEOTIDE SEQUENCE [LARGE SCALE GENOMIC DNA]</scope>
    <source>
        <strain evidence="6 7">Vaf18</strain>
    </source>
</reference>
<organism evidence="6 7">
    <name type="scientific">Bosea vaviloviae</name>
    <dbReference type="NCBI Taxonomy" id="1526658"/>
    <lineage>
        <taxon>Bacteria</taxon>
        <taxon>Pseudomonadati</taxon>
        <taxon>Pseudomonadota</taxon>
        <taxon>Alphaproteobacteria</taxon>
        <taxon>Hyphomicrobiales</taxon>
        <taxon>Boseaceae</taxon>
        <taxon>Bosea</taxon>
    </lineage>
</organism>
<keyword evidence="2" id="KW-0472">Membrane</keyword>
<dbReference type="InterPro" id="IPR025743">
    <property type="entry name" value="TssM1_N"/>
</dbReference>
<dbReference type="EMBL" id="CP017147">
    <property type="protein sequence ID" value="AOO81782.1"/>
    <property type="molecule type" value="Genomic_DNA"/>
</dbReference>
<dbReference type="Pfam" id="PF14331">
    <property type="entry name" value="IcmF-related_N"/>
    <property type="match status" value="1"/>
</dbReference>
<dbReference type="InterPro" id="IPR009612">
    <property type="entry name" value="IcmF-rel"/>
</dbReference>
<dbReference type="Proteomes" id="UP000094969">
    <property type="component" value="Chromosome"/>
</dbReference>
<evidence type="ECO:0000313" key="7">
    <source>
        <dbReference type="Proteomes" id="UP000094969"/>
    </source>
</evidence>
<keyword evidence="7" id="KW-1185">Reference proteome</keyword>
<dbReference type="InterPro" id="IPR017731">
    <property type="entry name" value="TssM1-like"/>
</dbReference>
<evidence type="ECO:0000313" key="6">
    <source>
        <dbReference type="EMBL" id="AOO81782.1"/>
    </source>
</evidence>
<feature type="transmembrane region" description="Helical" evidence="2">
    <location>
        <begin position="42"/>
        <end position="64"/>
    </location>
</feature>
<dbReference type="Pfam" id="PF06744">
    <property type="entry name" value="IcmF_C"/>
    <property type="match status" value="1"/>
</dbReference>
<sequence length="1207" mass="131066">MTLAIWLRIIISLIGLAAFGALVWFASPLISVAGIYPFDSEWVRFAIIAVVSLVVFGLLVWGIIRRRREAAALEQGLADAAIDEGDGDVLGERMADALLTLKKSAGSSATYLYELPWYVLIGPPGSGKTTALVNSGLKFPLAKGGAPSAVAGVGGTRYCDWWFTDDAVLIDTAGRYTTQDSDASADRKSWLSFLDLLKKNRPNQPINGVMLAISIEDVLTASPAELNAHSDAIRARLTELHDNLKVDFPVYALFTKMDLVSGFMEYFQHLNEASRRVVWGHTFQTDDKTLNMISEVPDEFDALVERLNSELPDRLQEEPTPSARVQIFGFPTQMAAVKNPIIEFLNRIFEPTRYHSRATLRGFYFTSGTQQGTPIDQLIGAMARNFGANQVAAAAMSGSGKSFFLTDLITKVVIGESAWVSTDRRAVRRAFALKAAAYSVLALVTLGGAAAWWTSYNRNVDLIADTNDQTKTFVATAAPIIQEPTVADRDLEKVVPLLDALRALPAGYAQTGVSPPMRATFGLSQWDRIGSSSEAVYKTGLERLLRSRLIFRMEELIEANRSRPDFIYEALKVYLILGGRQKMDEDLILLWMRRDWVDNLYQGAANARLREELSQHLTAMLRLPDSGGAGTLTLNEPLIEEAQKTLARLSLAERAYQLLRVQARASPGKPDWTAATKGGADAKLVFEGPRGGELENVRVPFFYTYAGFHEGFIGRLRDVAKQIEEERWVLGTAGDQTAVSDQYEALPRALLELYAKDFIASWQGTMAALRFRPLLANKPQYPALSAASAVTSPLKQVLESIRDETKLTRERPAPAGQAATQSAAGSLSQAQQAQNLAQRLGVSTGSSSTTLSRMDIALKAMEKPNTASGEQAPGATIEAAFKPFHQLFEGEQGRRPIDQVLLAFSEVNQNLRLLATNPALAPQVNATLPAQIQTLRNSANLIPQPFSNLIQTAATSFENELTGSSVSQLLQDLRSQVTATCNLIVTNRYPFARGSDRDVPLADFGRLFGTGGIMDKFYTTNLAPLVDTSKPEWAFKQNISVARSLPPAALKEFQRATDIKDAFFGTGGNMPSFTMAITPQPAASSGSAPTIKLDISGVAVVAQAGGGPTPVVWPGPAGLDRTVISSQTTSTGLFGGVTSSPPVFGPEKRGPWAFFRFLDLGSVTKRGEALVASYSVGGQSISYQINVSSLKNPLTLPALREFRCPGG</sequence>
<feature type="compositionally biased region" description="Low complexity" evidence="1">
    <location>
        <begin position="813"/>
        <end position="830"/>
    </location>
</feature>